<evidence type="ECO:0000313" key="2">
    <source>
        <dbReference type="Proteomes" id="UP000215914"/>
    </source>
</evidence>
<accession>A0A9K3JUK3</accession>
<keyword evidence="2" id="KW-1185">Reference proteome</keyword>
<dbReference type="AlphaFoldDB" id="A0A9K3JUK3"/>
<dbReference type="EMBL" id="MNCJ02000316">
    <property type="protein sequence ID" value="KAF5821685.1"/>
    <property type="molecule type" value="Genomic_DNA"/>
</dbReference>
<name>A0A9K3JUK3_HELAN</name>
<proteinExistence type="predicted"/>
<dbReference type="Gramene" id="mRNA:HanXRQr2_Chr01g0016901">
    <property type="protein sequence ID" value="CDS:HanXRQr2_Chr01g0016901.1"/>
    <property type="gene ID" value="HanXRQr2_Chr01g0016901"/>
</dbReference>
<comment type="caution">
    <text evidence="1">The sequence shown here is derived from an EMBL/GenBank/DDBJ whole genome shotgun (WGS) entry which is preliminary data.</text>
</comment>
<sequence length="50" mass="6338">MREKKIFKKKSFLVVFQSFIKAKKKREKERYFCLKLIFPIWKEPEREKTK</sequence>
<reference evidence="1" key="1">
    <citation type="journal article" date="2017" name="Nature">
        <title>The sunflower genome provides insights into oil metabolism, flowering and Asterid evolution.</title>
        <authorList>
            <person name="Badouin H."/>
            <person name="Gouzy J."/>
            <person name="Grassa C.J."/>
            <person name="Murat F."/>
            <person name="Staton S.E."/>
            <person name="Cottret L."/>
            <person name="Lelandais-Briere C."/>
            <person name="Owens G.L."/>
            <person name="Carrere S."/>
            <person name="Mayjonade B."/>
            <person name="Legrand L."/>
            <person name="Gill N."/>
            <person name="Kane N.C."/>
            <person name="Bowers J.E."/>
            <person name="Hubner S."/>
            <person name="Bellec A."/>
            <person name="Berard A."/>
            <person name="Berges H."/>
            <person name="Blanchet N."/>
            <person name="Boniface M.C."/>
            <person name="Brunel D."/>
            <person name="Catrice O."/>
            <person name="Chaidir N."/>
            <person name="Claudel C."/>
            <person name="Donnadieu C."/>
            <person name="Faraut T."/>
            <person name="Fievet G."/>
            <person name="Helmstetter N."/>
            <person name="King M."/>
            <person name="Knapp S.J."/>
            <person name="Lai Z."/>
            <person name="Le Paslier M.C."/>
            <person name="Lippi Y."/>
            <person name="Lorenzon L."/>
            <person name="Mandel J.R."/>
            <person name="Marage G."/>
            <person name="Marchand G."/>
            <person name="Marquand E."/>
            <person name="Bret-Mestries E."/>
            <person name="Morien E."/>
            <person name="Nambeesan S."/>
            <person name="Nguyen T."/>
            <person name="Pegot-Espagnet P."/>
            <person name="Pouilly N."/>
            <person name="Raftis F."/>
            <person name="Sallet E."/>
            <person name="Schiex T."/>
            <person name="Thomas J."/>
            <person name="Vandecasteele C."/>
            <person name="Vares D."/>
            <person name="Vear F."/>
            <person name="Vautrin S."/>
            <person name="Crespi M."/>
            <person name="Mangin B."/>
            <person name="Burke J.M."/>
            <person name="Salse J."/>
            <person name="Munos S."/>
            <person name="Vincourt P."/>
            <person name="Rieseberg L.H."/>
            <person name="Langlade N.B."/>
        </authorList>
    </citation>
    <scope>NUCLEOTIDE SEQUENCE</scope>
    <source>
        <tissue evidence="1">Leaves</tissue>
    </source>
</reference>
<reference evidence="1" key="2">
    <citation type="submission" date="2020-06" db="EMBL/GenBank/DDBJ databases">
        <title>Helianthus annuus Genome sequencing and assembly Release 2.</title>
        <authorList>
            <person name="Gouzy J."/>
            <person name="Langlade N."/>
            <person name="Munos S."/>
        </authorList>
    </citation>
    <scope>NUCLEOTIDE SEQUENCE</scope>
    <source>
        <tissue evidence="1">Leaves</tissue>
    </source>
</reference>
<protein>
    <submittedName>
        <fullName evidence="1">Uncharacterized protein</fullName>
    </submittedName>
</protein>
<gene>
    <name evidence="1" type="ORF">HanXRQr2_Chr01g0016901</name>
</gene>
<evidence type="ECO:0000313" key="1">
    <source>
        <dbReference type="EMBL" id="KAF5821685.1"/>
    </source>
</evidence>
<organism evidence="1 2">
    <name type="scientific">Helianthus annuus</name>
    <name type="common">Common sunflower</name>
    <dbReference type="NCBI Taxonomy" id="4232"/>
    <lineage>
        <taxon>Eukaryota</taxon>
        <taxon>Viridiplantae</taxon>
        <taxon>Streptophyta</taxon>
        <taxon>Embryophyta</taxon>
        <taxon>Tracheophyta</taxon>
        <taxon>Spermatophyta</taxon>
        <taxon>Magnoliopsida</taxon>
        <taxon>eudicotyledons</taxon>
        <taxon>Gunneridae</taxon>
        <taxon>Pentapetalae</taxon>
        <taxon>asterids</taxon>
        <taxon>campanulids</taxon>
        <taxon>Asterales</taxon>
        <taxon>Asteraceae</taxon>
        <taxon>Asteroideae</taxon>
        <taxon>Heliantheae alliance</taxon>
        <taxon>Heliantheae</taxon>
        <taxon>Helianthus</taxon>
    </lineage>
</organism>
<dbReference type="Proteomes" id="UP000215914">
    <property type="component" value="Unassembled WGS sequence"/>
</dbReference>